<feature type="domain" description="MotA/TolQ/ExbB proton channel" evidence="10">
    <location>
        <begin position="95"/>
        <end position="187"/>
    </location>
</feature>
<evidence type="ECO:0000256" key="9">
    <source>
        <dbReference type="SAM" id="Phobius"/>
    </source>
</evidence>
<organism evidence="11 12">
    <name type="scientific">Kiritimatiella glycovorans</name>
    <dbReference type="NCBI Taxonomy" id="1307763"/>
    <lineage>
        <taxon>Bacteria</taxon>
        <taxon>Pseudomonadati</taxon>
        <taxon>Kiritimatiellota</taxon>
        <taxon>Kiritimatiellia</taxon>
        <taxon>Kiritimatiellales</taxon>
        <taxon>Kiritimatiellaceae</taxon>
        <taxon>Kiritimatiella</taxon>
    </lineage>
</organism>
<dbReference type="InterPro" id="IPR050790">
    <property type="entry name" value="ExbB/TolQ_transport"/>
</dbReference>
<keyword evidence="3" id="KW-1003">Cell membrane</keyword>
<accession>A0A0G3EKZ9</accession>
<evidence type="ECO:0000259" key="10">
    <source>
        <dbReference type="Pfam" id="PF01618"/>
    </source>
</evidence>
<reference evidence="12" key="1">
    <citation type="submission" date="2015-02" db="EMBL/GenBank/DDBJ databases">
        <title>Description and complete genome sequence of the first cultured representative of the subdivision 5 of the Verrucomicrobia phylum.</title>
        <authorList>
            <person name="Spring S."/>
            <person name="Bunk B."/>
            <person name="Sproer C."/>
            <person name="Klenk H.-P."/>
        </authorList>
    </citation>
    <scope>NUCLEOTIDE SEQUENCE [LARGE SCALE GENOMIC DNA]</scope>
    <source>
        <strain evidence="12">L21-Fru-AB</strain>
    </source>
</reference>
<evidence type="ECO:0000313" key="12">
    <source>
        <dbReference type="Proteomes" id="UP000035268"/>
    </source>
</evidence>
<sequence length="212" mass="22320">MNEWLEQTVAYWGAGGPLLLPIGIVCLGIWGLFLRSRELLARTIRDGKVVRNALHSGALGGPARPLVEGLRAIPGGIATMVSAAVTDVLGGAAPREAFAARENECMELMRRDVLVLAALTAIAPLLGLLGTVMGMIQTFDAVAAIGGNTGTRVAAGISQALITTQFGLVVALPGVFGLARLQRMLRNAHVVIAECRSHALQTLEYETEGTER</sequence>
<dbReference type="PANTHER" id="PTHR30625:SF15">
    <property type="entry name" value="BIOPOLYMER TRANSPORT PROTEIN EXBB"/>
    <property type="match status" value="1"/>
</dbReference>
<dbReference type="InterPro" id="IPR002898">
    <property type="entry name" value="MotA_ExbB_proton_chnl"/>
</dbReference>
<dbReference type="AlphaFoldDB" id="A0A0G3EKZ9"/>
<feature type="transmembrane region" description="Helical" evidence="9">
    <location>
        <begin position="12"/>
        <end position="34"/>
    </location>
</feature>
<reference evidence="11 12" key="2">
    <citation type="journal article" date="2016" name="ISME J.">
        <title>Characterization of the first cultured representative of Verrucomicrobia subdivision 5 indicates the proposal of a novel phylum.</title>
        <authorList>
            <person name="Spring S."/>
            <person name="Bunk B."/>
            <person name="Sproer C."/>
            <person name="Schumann P."/>
            <person name="Rohde M."/>
            <person name="Tindall B.J."/>
            <person name="Klenk H.P."/>
        </authorList>
    </citation>
    <scope>NUCLEOTIDE SEQUENCE [LARGE SCALE GENOMIC DNA]</scope>
    <source>
        <strain evidence="11 12">L21-Fru-AB</strain>
    </source>
</reference>
<keyword evidence="7 9" id="KW-0472">Membrane</keyword>
<protein>
    <submittedName>
        <fullName evidence="11">ExbB proton channel family protein</fullName>
    </submittedName>
</protein>
<dbReference type="KEGG" id="vbl:L21SP4_01556"/>
<proteinExistence type="inferred from homology"/>
<dbReference type="Pfam" id="PF01618">
    <property type="entry name" value="MotA_ExbB"/>
    <property type="match status" value="1"/>
</dbReference>
<dbReference type="GO" id="GO:0017038">
    <property type="term" value="P:protein import"/>
    <property type="evidence" value="ECO:0007669"/>
    <property type="project" value="TreeGrafter"/>
</dbReference>
<dbReference type="STRING" id="1307763.L21SP4_01556"/>
<evidence type="ECO:0000313" key="11">
    <source>
        <dbReference type="EMBL" id="AKJ64799.1"/>
    </source>
</evidence>
<name>A0A0G3EKZ9_9BACT</name>
<evidence type="ECO:0000256" key="3">
    <source>
        <dbReference type="ARBA" id="ARBA00022475"/>
    </source>
</evidence>
<evidence type="ECO:0000256" key="1">
    <source>
        <dbReference type="ARBA" id="ARBA00004651"/>
    </source>
</evidence>
<evidence type="ECO:0000256" key="4">
    <source>
        <dbReference type="ARBA" id="ARBA00022692"/>
    </source>
</evidence>
<comment type="similarity">
    <text evidence="8">Belongs to the exbB/tolQ family.</text>
</comment>
<keyword evidence="2 8" id="KW-0813">Transport</keyword>
<keyword evidence="12" id="KW-1185">Reference proteome</keyword>
<evidence type="ECO:0000256" key="8">
    <source>
        <dbReference type="RuleBase" id="RU004057"/>
    </source>
</evidence>
<keyword evidence="4 9" id="KW-0812">Transmembrane</keyword>
<dbReference type="OrthoDB" id="4045at2"/>
<evidence type="ECO:0000256" key="2">
    <source>
        <dbReference type="ARBA" id="ARBA00022448"/>
    </source>
</evidence>
<dbReference type="GO" id="GO:0005886">
    <property type="term" value="C:plasma membrane"/>
    <property type="evidence" value="ECO:0007669"/>
    <property type="project" value="UniProtKB-SubCell"/>
</dbReference>
<comment type="subcellular location">
    <subcellularLocation>
        <location evidence="1">Cell membrane</location>
        <topology evidence="1">Multi-pass membrane protein</topology>
    </subcellularLocation>
    <subcellularLocation>
        <location evidence="8">Membrane</location>
        <topology evidence="8">Multi-pass membrane protein</topology>
    </subcellularLocation>
</comment>
<feature type="transmembrane region" description="Helical" evidence="9">
    <location>
        <begin position="156"/>
        <end position="179"/>
    </location>
</feature>
<evidence type="ECO:0000256" key="5">
    <source>
        <dbReference type="ARBA" id="ARBA00022927"/>
    </source>
</evidence>
<evidence type="ECO:0000256" key="6">
    <source>
        <dbReference type="ARBA" id="ARBA00022989"/>
    </source>
</evidence>
<keyword evidence="5 8" id="KW-0653">Protein transport</keyword>
<dbReference type="Proteomes" id="UP000035268">
    <property type="component" value="Chromosome"/>
</dbReference>
<keyword evidence="6 9" id="KW-1133">Transmembrane helix</keyword>
<feature type="transmembrane region" description="Helical" evidence="9">
    <location>
        <begin position="113"/>
        <end position="136"/>
    </location>
</feature>
<evidence type="ECO:0000256" key="7">
    <source>
        <dbReference type="ARBA" id="ARBA00023136"/>
    </source>
</evidence>
<dbReference type="RefSeq" id="WP_052882092.1">
    <property type="nucleotide sequence ID" value="NZ_CP010904.1"/>
</dbReference>
<dbReference type="PANTHER" id="PTHR30625">
    <property type="entry name" value="PROTEIN TOLQ"/>
    <property type="match status" value="1"/>
</dbReference>
<dbReference type="EMBL" id="CP010904">
    <property type="protein sequence ID" value="AKJ64799.1"/>
    <property type="molecule type" value="Genomic_DNA"/>
</dbReference>
<gene>
    <name evidence="11" type="ORF">L21SP4_01556</name>
</gene>